<evidence type="ECO:0000256" key="3">
    <source>
        <dbReference type="ARBA" id="ARBA00022832"/>
    </source>
</evidence>
<comment type="caution">
    <text evidence="7">The sequence shown here is derived from an EMBL/GenBank/DDBJ whole genome shotgun (WGS) entry which is preliminary data.</text>
</comment>
<dbReference type="GO" id="GO:0016020">
    <property type="term" value="C:membrane"/>
    <property type="evidence" value="ECO:0007669"/>
    <property type="project" value="TreeGrafter"/>
</dbReference>
<gene>
    <name evidence="7" type="ORF">F7O44_18755</name>
</gene>
<dbReference type="SUPFAM" id="SSF56801">
    <property type="entry name" value="Acetyl-CoA synthetase-like"/>
    <property type="match status" value="1"/>
</dbReference>
<accession>A0A7K3M827</accession>
<dbReference type="EMBL" id="WLZY01000006">
    <property type="protein sequence ID" value="NDL59112.1"/>
    <property type="molecule type" value="Genomic_DNA"/>
</dbReference>
<dbReference type="InterPro" id="IPR042099">
    <property type="entry name" value="ANL_N_sf"/>
</dbReference>
<keyword evidence="3" id="KW-0276">Fatty acid metabolism</keyword>
<proteinExistence type="inferred from homology"/>
<dbReference type="Pfam" id="PF00501">
    <property type="entry name" value="AMP-binding"/>
    <property type="match status" value="1"/>
</dbReference>
<evidence type="ECO:0000313" key="7">
    <source>
        <dbReference type="EMBL" id="NDL59112.1"/>
    </source>
</evidence>
<name>A0A7K3M827_9ACTN</name>
<dbReference type="InterPro" id="IPR000873">
    <property type="entry name" value="AMP-dep_synth/lig_dom"/>
</dbReference>
<evidence type="ECO:0000256" key="1">
    <source>
        <dbReference type="ARBA" id="ARBA00006432"/>
    </source>
</evidence>
<dbReference type="PANTHER" id="PTHR43272:SF32">
    <property type="entry name" value="AMP-DEPENDENT SYNTHETASE_LIGASE DOMAIN-CONTAINING PROTEIN"/>
    <property type="match status" value="1"/>
</dbReference>
<protein>
    <recommendedName>
        <fullName evidence="5">Acyl-CoA synthetase</fullName>
    </recommendedName>
</protein>
<comment type="similarity">
    <text evidence="1">Belongs to the ATP-dependent AMP-binding enzyme family.</text>
</comment>
<keyword evidence="2" id="KW-0436">Ligase</keyword>
<reference evidence="7 8" key="1">
    <citation type="submission" date="2019-11" db="EMBL/GenBank/DDBJ databases">
        <authorList>
            <person name="Li X.-J."/>
            <person name="Feng X.-M."/>
        </authorList>
    </citation>
    <scope>NUCLEOTIDE SEQUENCE [LARGE SCALE GENOMIC DNA]</scope>
    <source>
        <strain evidence="7 8">XMNu-373</strain>
    </source>
</reference>
<dbReference type="Proteomes" id="UP000460435">
    <property type="component" value="Unassembled WGS sequence"/>
</dbReference>
<dbReference type="PANTHER" id="PTHR43272">
    <property type="entry name" value="LONG-CHAIN-FATTY-ACID--COA LIGASE"/>
    <property type="match status" value="1"/>
</dbReference>
<dbReference type="GO" id="GO:0004467">
    <property type="term" value="F:long-chain fatty acid-CoA ligase activity"/>
    <property type="evidence" value="ECO:0007669"/>
    <property type="project" value="TreeGrafter"/>
</dbReference>
<evidence type="ECO:0000256" key="5">
    <source>
        <dbReference type="ARBA" id="ARBA00032875"/>
    </source>
</evidence>
<evidence type="ECO:0000259" key="6">
    <source>
        <dbReference type="Pfam" id="PF00501"/>
    </source>
</evidence>
<evidence type="ECO:0000313" key="8">
    <source>
        <dbReference type="Proteomes" id="UP000460435"/>
    </source>
</evidence>
<evidence type="ECO:0000256" key="2">
    <source>
        <dbReference type="ARBA" id="ARBA00022598"/>
    </source>
</evidence>
<keyword evidence="4" id="KW-0443">Lipid metabolism</keyword>
<keyword evidence="8" id="KW-1185">Reference proteome</keyword>
<sequence length="674" mass="74242">MPSASEPSVGHSAGSARAGETFPRLLRRLASDRPDEVALQEKLYGIWQPITWSGYARRVADFAHGLADLGVERGHVVAVIGDNRPEWLIAELAAQSLGASVVGIYPTSIGDEVVHILDLAGVRVVVAEDQEQVDKIIRLKSRLPRVETVVYYDPHGLENYDQPYLREFVQVESAGRQRGAEQPEWLDRQLDATSPDDIAIICTTSGTTALPKLAELSHTNLLSMARHLAQVDPLVKSDRYVSFLPLAWIGEQMLAVACGLSFGLTLSFPEDSSTQRADLREIGPDVMFSPPRIWESMLSDVQVRVDEAGKLKRAVFGWGYSVGDQMAGLRVQGRRPGARLRVKHLIADALALRPVRDQLGLARLKRAYTGGAPLGPDVFRFFHAIGVNLKQIYGQTEICGIAVLHSDDDIRFHTVGRPIPGTELHIADDGEILLRSAAVFRGYHRNPESTSAALDDHGWLHTGDAGYLDDGHLVVIDRAKDVRRAPDGQLFSSAFVENKLKFSPYVEEAVVFGGEREEVREDGPVAADVTAMITIDPATAGAWAEHQHLSYTTYTDLAAKPEIYGLVAHDVARANDDLPEAIRVRRFLLLHKQLDPDDDEITRTRKVRRGVIAERYADIISALARGDQDVTISSTVTYQDGSSVERKIALRIFDLAGLAAPTADLRRPVWSGRR</sequence>
<feature type="domain" description="AMP-dependent synthetase/ligase" evidence="6">
    <location>
        <begin position="28"/>
        <end position="444"/>
    </location>
</feature>
<organism evidence="7 8">
    <name type="scientific">Phytoactinopolyspora mesophila</name>
    <dbReference type="NCBI Taxonomy" id="2650750"/>
    <lineage>
        <taxon>Bacteria</taxon>
        <taxon>Bacillati</taxon>
        <taxon>Actinomycetota</taxon>
        <taxon>Actinomycetes</taxon>
        <taxon>Jiangellales</taxon>
        <taxon>Jiangellaceae</taxon>
        <taxon>Phytoactinopolyspora</taxon>
    </lineage>
</organism>
<evidence type="ECO:0000256" key="4">
    <source>
        <dbReference type="ARBA" id="ARBA00023098"/>
    </source>
</evidence>
<dbReference type="AlphaFoldDB" id="A0A7K3M827"/>
<dbReference type="Gene3D" id="3.40.50.12780">
    <property type="entry name" value="N-terminal domain of ligase-like"/>
    <property type="match status" value="1"/>
</dbReference>